<dbReference type="InterPro" id="IPR057725">
    <property type="entry name" value="Ams2-SPT21_N"/>
</dbReference>
<proteinExistence type="predicted"/>
<feature type="region of interest" description="Disordered" evidence="1">
    <location>
        <begin position="506"/>
        <end position="551"/>
    </location>
</feature>
<feature type="compositionally biased region" description="Polar residues" evidence="1">
    <location>
        <begin position="1038"/>
        <end position="1054"/>
    </location>
</feature>
<evidence type="ECO:0000259" key="2">
    <source>
        <dbReference type="Pfam" id="PF25823"/>
    </source>
</evidence>
<comment type="caution">
    <text evidence="3">The sequence shown here is derived from an EMBL/GenBank/DDBJ whole genome shotgun (WGS) entry which is preliminary data.</text>
</comment>
<feature type="region of interest" description="Disordered" evidence="1">
    <location>
        <begin position="410"/>
        <end position="437"/>
    </location>
</feature>
<feature type="compositionally biased region" description="Polar residues" evidence="1">
    <location>
        <begin position="413"/>
        <end position="431"/>
    </location>
</feature>
<feature type="compositionally biased region" description="Basic and acidic residues" evidence="1">
    <location>
        <begin position="737"/>
        <end position="749"/>
    </location>
</feature>
<accession>A0A0G2HBG4</accession>
<feature type="compositionally biased region" description="Basic residues" evidence="1">
    <location>
        <begin position="1175"/>
        <end position="1185"/>
    </location>
</feature>
<dbReference type="InterPro" id="IPR042403">
    <property type="entry name" value="Spt21/Ams2"/>
</dbReference>
<dbReference type="Proteomes" id="UP000053317">
    <property type="component" value="Unassembled WGS sequence"/>
</dbReference>
<reference evidence="3 4" key="1">
    <citation type="submission" date="2015-05" db="EMBL/GenBank/DDBJ databases">
        <title>Distinctive expansion of gene families associated with plant cell wall degradation and secondary metabolism in the genomes of grapevine trunk pathogens.</title>
        <authorList>
            <person name="Lawrence D.P."/>
            <person name="Travadon R."/>
            <person name="Rolshausen P.E."/>
            <person name="Baumgartner K."/>
        </authorList>
    </citation>
    <scope>NUCLEOTIDE SEQUENCE [LARGE SCALE GENOMIC DNA]</scope>
    <source>
        <strain evidence="3">UCRPC4</strain>
    </source>
</reference>
<name>A0A0G2HBG4_PHACM</name>
<dbReference type="Gene3D" id="3.30.50.10">
    <property type="entry name" value="Erythroid Transcription Factor GATA-1, subunit A"/>
    <property type="match status" value="1"/>
</dbReference>
<protein>
    <submittedName>
        <fullName evidence="3">Putative gata transcription factor</fullName>
    </submittedName>
</protein>
<dbReference type="OrthoDB" id="3199820at2759"/>
<evidence type="ECO:0000256" key="1">
    <source>
        <dbReference type="SAM" id="MobiDB-lite"/>
    </source>
</evidence>
<feature type="region of interest" description="Disordered" evidence="1">
    <location>
        <begin position="205"/>
        <end position="319"/>
    </location>
</feature>
<feature type="domain" description="Ams2/SPT21 N-terminal" evidence="2">
    <location>
        <begin position="1"/>
        <end position="133"/>
    </location>
</feature>
<feature type="region of interest" description="Disordered" evidence="1">
    <location>
        <begin position="1022"/>
        <end position="1072"/>
    </location>
</feature>
<feature type="region of interest" description="Disordered" evidence="1">
    <location>
        <begin position="172"/>
        <end position="193"/>
    </location>
</feature>
<feature type="compositionally biased region" description="Polar residues" evidence="1">
    <location>
        <begin position="246"/>
        <end position="265"/>
    </location>
</feature>
<keyword evidence="4" id="KW-1185">Reference proteome</keyword>
<feature type="region of interest" description="Disordered" evidence="1">
    <location>
        <begin position="902"/>
        <end position="946"/>
    </location>
</feature>
<dbReference type="Pfam" id="PF25823">
    <property type="entry name" value="Ams2-SPT21_N"/>
    <property type="match status" value="1"/>
</dbReference>
<evidence type="ECO:0000313" key="4">
    <source>
        <dbReference type="Proteomes" id="UP000053317"/>
    </source>
</evidence>
<dbReference type="GO" id="GO:0006357">
    <property type="term" value="P:regulation of transcription by RNA polymerase II"/>
    <property type="evidence" value="ECO:0007669"/>
    <property type="project" value="TreeGrafter"/>
</dbReference>
<dbReference type="InterPro" id="IPR013088">
    <property type="entry name" value="Znf_NHR/GATA"/>
</dbReference>
<feature type="compositionally biased region" description="Basic residues" evidence="1">
    <location>
        <begin position="750"/>
        <end position="765"/>
    </location>
</feature>
<dbReference type="GO" id="GO:0030466">
    <property type="term" value="P:silent mating-type cassette heterochromatin formation"/>
    <property type="evidence" value="ECO:0007669"/>
    <property type="project" value="TreeGrafter"/>
</dbReference>
<feature type="region of interest" description="Disordered" evidence="1">
    <location>
        <begin position="1151"/>
        <end position="1185"/>
    </location>
</feature>
<dbReference type="EMBL" id="LCWF01000038">
    <property type="protein sequence ID" value="KKY25895.1"/>
    <property type="molecule type" value="Genomic_DNA"/>
</dbReference>
<feature type="compositionally biased region" description="Polar residues" evidence="1">
    <location>
        <begin position="226"/>
        <end position="238"/>
    </location>
</feature>
<dbReference type="PANTHER" id="PTHR39147">
    <property type="entry name" value="PROTEIN SPT21"/>
    <property type="match status" value="1"/>
</dbReference>
<dbReference type="AlphaFoldDB" id="A0A0G2HBG4"/>
<feature type="compositionally biased region" description="Polar residues" evidence="1">
    <location>
        <begin position="305"/>
        <end position="315"/>
    </location>
</feature>
<dbReference type="SUPFAM" id="SSF57716">
    <property type="entry name" value="Glucocorticoid receptor-like (DNA-binding domain)"/>
    <property type="match status" value="1"/>
</dbReference>
<feature type="compositionally biased region" description="Polar residues" evidence="1">
    <location>
        <begin position="824"/>
        <end position="835"/>
    </location>
</feature>
<gene>
    <name evidence="3" type="ORF">UCRPC4_g01586</name>
</gene>
<dbReference type="GO" id="GO:0000183">
    <property type="term" value="P:rDNA heterochromatin formation"/>
    <property type="evidence" value="ECO:0007669"/>
    <property type="project" value="TreeGrafter"/>
</dbReference>
<dbReference type="GO" id="GO:0008270">
    <property type="term" value="F:zinc ion binding"/>
    <property type="evidence" value="ECO:0007669"/>
    <property type="project" value="InterPro"/>
</dbReference>
<dbReference type="PANTHER" id="PTHR39147:SF1">
    <property type="entry name" value="PROTEIN SPT21"/>
    <property type="match status" value="1"/>
</dbReference>
<feature type="compositionally biased region" description="Polar residues" evidence="1">
    <location>
        <begin position="1022"/>
        <end position="1031"/>
    </location>
</feature>
<feature type="region of interest" description="Disordered" evidence="1">
    <location>
        <begin position="606"/>
        <end position="630"/>
    </location>
</feature>
<feature type="compositionally biased region" description="Polar residues" evidence="1">
    <location>
        <begin position="506"/>
        <end position="523"/>
    </location>
</feature>
<feature type="region of interest" description="Disordered" evidence="1">
    <location>
        <begin position="737"/>
        <end position="843"/>
    </location>
</feature>
<evidence type="ECO:0000313" key="3">
    <source>
        <dbReference type="EMBL" id="KKY25895.1"/>
    </source>
</evidence>
<sequence length="1185" mass="130306">MRLKVLYTFDKEHKHNCLARCPNILQVRTAFIDDANQIGIVDLKTCVQTIVAASPELVSKLEDDFTIYAYDYSEPDTPLVGQGMLSWALSSTQTNELDDGTNMVTGRVTKNILGLFAKSAQETLEVKLRLVPVPGSTQADYLQSLQKYKQMSGMIGQGFDAQSWTNFVQSNPGLLSRTAPPTPIDSAASPVDRSGLETMQRMLAEGASPRESCEMPTDLSAVYPRTQISRPNSRTGTPMNPPTRRAGSQISRPSSRTSIRETSVQPPLINGPHQRRDSFNSGYYSGDEGFEEGPAKKRAKVVQADWSSKPNTNIERQPDSLRVAASTAASVRLHRPVPINPALQFHQQQGSTEEPVRPPTPISRNSRALAPKARIASGLRTGSFAQSSSPPPLPANQSFQDIASPEETRIPSVASTPGNMPSSPPVMQTRTSLPSSPVLPPMPKDHDSGFMSGENFDLDNYFTDHPMLNFDDDLTAADITTPDLQFDQIRQDGYGTNATMATTYVRSGKGQSPPLSIQPNGQLPNPAPIQKKSRAKAPTSRPASRMAMSSPKLAAAPYPRARQIEQEQSQQGLQMLRQIPASDPAGPSLQRSQTWAGDMMSDIPMSDMPEPITSTNNRRSRPKRFGKEQTANRLKAAISGGEMPPFCDNCGAIETPAWRKAWARIFESGWNDFETGLEKDSFLAKEIVEQDTEGNVTRFKAFKIMKSPADDDQDFLSVNLCNPCGLWLHKQKCMRPESRWNKNPKDPKEKKKRPSRPRSQRKAAQKKLGDDPTKSDAPASSPEGSDGMPASEQDIEDENEAEDGRQESVDDDGEPELPPMPSSYRANSAEPSSRPQLKRAYNVDTIVRRVQSSPIRHEVEEQDLTPKPLSRILFSPEQNRSKALTEVSANAVRRSPRLNKNVDIFSNAKTPSNTKENGDGSDGLDHLFNDDDDELPHPQTPTPTRRTDRVLFKTPNAKTPSTGHEKVLSPAAQKLLRAIKTPKALPSHQPMTTALLGDQSNSIEMTPFSRQIHQILSVTVNLPSPPSGSTTHRVRNPVTDSRGSHKSVQSNSNVFDFPDLPPLNNTTSPSSTAGAMAPLVDFSEFTNHHGTHNGIIGIDDLMMMDDAELQELLSTDVVMPSSPPRTSFAAQNDDSQNMFTWFDQQSNVANSLWDEMGGNGSGNAEQDQGQDRKRVSPRKNKGKKF</sequence>
<feature type="region of interest" description="Disordered" evidence="1">
    <location>
        <begin position="344"/>
        <end position="370"/>
    </location>
</feature>
<feature type="compositionally biased region" description="Polar residues" evidence="1">
    <location>
        <begin position="1063"/>
        <end position="1072"/>
    </location>
</feature>
<organism evidence="3 4">
    <name type="scientific">Phaeomoniella chlamydospora</name>
    <name type="common">Phaeoacremonium chlamydosporum</name>
    <dbReference type="NCBI Taxonomy" id="158046"/>
    <lineage>
        <taxon>Eukaryota</taxon>
        <taxon>Fungi</taxon>
        <taxon>Dikarya</taxon>
        <taxon>Ascomycota</taxon>
        <taxon>Pezizomycotina</taxon>
        <taxon>Eurotiomycetes</taxon>
        <taxon>Chaetothyriomycetidae</taxon>
        <taxon>Phaeomoniellales</taxon>
        <taxon>Phaeomoniellaceae</taxon>
        <taxon>Phaeomoniella</taxon>
    </lineage>
</organism>
<reference evidence="3 4" key="2">
    <citation type="submission" date="2015-05" db="EMBL/GenBank/DDBJ databases">
        <authorList>
            <person name="Morales-Cruz A."/>
            <person name="Amrine K.C."/>
            <person name="Cantu D."/>
        </authorList>
    </citation>
    <scope>NUCLEOTIDE SEQUENCE [LARGE SCALE GENOMIC DNA]</scope>
    <source>
        <strain evidence="3">UCRPC4</strain>
    </source>
</reference>